<dbReference type="Pfam" id="PF12222">
    <property type="entry name" value="PNGaseA"/>
    <property type="match status" value="1"/>
</dbReference>
<evidence type="ECO:0000313" key="4">
    <source>
        <dbReference type="Proteomes" id="UP001159364"/>
    </source>
</evidence>
<protein>
    <recommendedName>
        <fullName evidence="2">Peptide N-acetyl-beta-D-glucosaminyl asparaginase amidase A N-terminal domain-containing protein</fullName>
    </recommendedName>
</protein>
<comment type="caution">
    <text evidence="3">The sequence shown here is derived from an EMBL/GenBank/DDBJ whole genome shotgun (WGS) entry which is preliminary data.</text>
</comment>
<name>A0AAV8UAP7_9ROSI</name>
<feature type="chain" id="PRO_5043631014" description="Peptide N-acetyl-beta-D-glucosaminyl asparaginase amidase A N-terminal domain-containing protein" evidence="1">
    <location>
        <begin position="26"/>
        <end position="603"/>
    </location>
</feature>
<keyword evidence="4" id="KW-1185">Reference proteome</keyword>
<dbReference type="EMBL" id="JAIWQS010000008">
    <property type="protein sequence ID" value="KAJ8899550.1"/>
    <property type="molecule type" value="Genomic_DNA"/>
</dbReference>
<dbReference type="AlphaFoldDB" id="A0AAV8UAP7"/>
<accession>A0AAV8UAP7</accession>
<dbReference type="InterPro" id="IPR056948">
    <property type="entry name" value="PNGaseA_N"/>
</dbReference>
<feature type="signal peptide" evidence="1">
    <location>
        <begin position="1"/>
        <end position="25"/>
    </location>
</feature>
<evidence type="ECO:0000313" key="3">
    <source>
        <dbReference type="EMBL" id="KAJ8899550.1"/>
    </source>
</evidence>
<dbReference type="PANTHER" id="PTHR31104">
    <property type="entry name" value="PEPTIDE-N4-(N-ACETYL-BETA-GLUCOSAMINYL)ASPARAGINE AMIDASE A PROTEIN"/>
    <property type="match status" value="1"/>
</dbReference>
<evidence type="ECO:0000259" key="2">
    <source>
        <dbReference type="Pfam" id="PF12222"/>
    </source>
</evidence>
<keyword evidence="1" id="KW-0732">Signal</keyword>
<dbReference type="Proteomes" id="UP001159364">
    <property type="component" value="Linkage Group LG08"/>
</dbReference>
<gene>
    <name evidence="3" type="ORF">K2173_018524</name>
</gene>
<organism evidence="3 4">
    <name type="scientific">Erythroxylum novogranatense</name>
    <dbReference type="NCBI Taxonomy" id="1862640"/>
    <lineage>
        <taxon>Eukaryota</taxon>
        <taxon>Viridiplantae</taxon>
        <taxon>Streptophyta</taxon>
        <taxon>Embryophyta</taxon>
        <taxon>Tracheophyta</taxon>
        <taxon>Spermatophyta</taxon>
        <taxon>Magnoliopsida</taxon>
        <taxon>eudicotyledons</taxon>
        <taxon>Gunneridae</taxon>
        <taxon>Pentapetalae</taxon>
        <taxon>rosids</taxon>
        <taxon>fabids</taxon>
        <taxon>Malpighiales</taxon>
        <taxon>Erythroxylaceae</taxon>
        <taxon>Erythroxylum</taxon>
    </lineage>
</organism>
<sequence length="603" mass="67764">MAVCSYTVFFTSIILFLLHPLPTYCNIHKTNRLLGSYLLTQPKSGTTITNEFVQPINDSAPTVFFEVTKPIETPKTKPYIHHVLQHDFGNTYGRPSVIANYTPPCHCRTNDFSTIVLEWKATCKGRQFDRIFGVWLGGVELLRSCTAEPKASGIVWTVEKDITRYSSLLLKNETQIFSVFLANVVDNTYTGVYHVNITLYFYPTGEKKHNHIHHKGSSNDLISSIPNSNADLILPISKSIPLNDGLWFKIENSTDIESKEFKIPPNVYRAVLEVYVSFHETDEFWYGNVPTEYIVTNNLTGTPGNGPFREIVVSLDGEAVGAIWPFTVIHTGGINPLLWRPISGIGSFNLPSYDIEITPFLGSLLDFNTHHLGFSVTNGLNVWFVDANLHLWLDHNSKKTVGKLLKHEIKPVALSSSLTFEGLNGTFLTRAHRSISSNGWVASSHGNITTHSYQNFHYKNFMKIGKDGNSQIVKQLIHMIGDISSKKPSSCCQELKQSKDFLLNLYSDELDQGNGTSFYVTNITLGFNEKKASKYGGFRSVKSSLKNLQDAQGVMIVENNLVINGLASTQQLYKYKDTKFCYERDISSSNYTIIHDKVGHKCK</sequence>
<reference evidence="3 4" key="1">
    <citation type="submission" date="2021-09" db="EMBL/GenBank/DDBJ databases">
        <title>Genomic insights and catalytic innovation underlie evolution of tropane alkaloids biosynthesis.</title>
        <authorList>
            <person name="Wang Y.-J."/>
            <person name="Tian T."/>
            <person name="Huang J.-P."/>
            <person name="Huang S.-X."/>
        </authorList>
    </citation>
    <scope>NUCLEOTIDE SEQUENCE [LARGE SCALE GENOMIC DNA]</scope>
    <source>
        <strain evidence="3">KIB-2018</strain>
        <tissue evidence="3">Leaf</tissue>
    </source>
</reference>
<proteinExistence type="predicted"/>
<dbReference type="Pfam" id="PF25156">
    <property type="entry name" value="PNGase_A_C"/>
    <property type="match status" value="1"/>
</dbReference>
<feature type="domain" description="Peptide N-acetyl-beta-D-glucosaminyl asparaginase amidase A N-terminal" evidence="2">
    <location>
        <begin position="80"/>
        <end position="406"/>
    </location>
</feature>
<dbReference type="InterPro" id="IPR021102">
    <property type="entry name" value="PNGase_A"/>
</dbReference>
<evidence type="ECO:0000256" key="1">
    <source>
        <dbReference type="SAM" id="SignalP"/>
    </source>
</evidence>